<feature type="region of interest" description="Disordered" evidence="1">
    <location>
        <begin position="194"/>
        <end position="221"/>
    </location>
</feature>
<dbReference type="AlphaFoldDB" id="A0A073CH60"/>
<gene>
    <name evidence="3" type="ORF">A19Y_2317</name>
</gene>
<dbReference type="Pfam" id="PF14238">
    <property type="entry name" value="DUF4340"/>
    <property type="match status" value="1"/>
</dbReference>
<dbReference type="PATRIC" id="fig|388467.6.peg.2266"/>
<dbReference type="Proteomes" id="UP000027395">
    <property type="component" value="Chromosome"/>
</dbReference>
<sequence length="221" mass="24851">MKFQRSTLILMGLALGLTGAVYVFEIHGKTQQQEIQAKQQQIFSFPKNEIQFFTITTPQQTVTLERVTNADELKKSPWKITAPIQFLANPASVDYLLRELFKNQSNPSDINSGIQKLTVSTEKLKDYGLDTVTDKIEIKLKNNTIYKLSLGKNDFRGDSLYAQIDSPQTSTKEVNILVISNDILSTINRPIEEWKLPPEIPQTPPKPPTPQPIPTPSASPK</sequence>
<evidence type="ECO:0000256" key="1">
    <source>
        <dbReference type="SAM" id="MobiDB-lite"/>
    </source>
</evidence>
<organism evidence="3 4">
    <name type="scientific">Planktothrix agardhii (strain NIVA-CYA 126/8)</name>
    <dbReference type="NCBI Taxonomy" id="388467"/>
    <lineage>
        <taxon>Bacteria</taxon>
        <taxon>Bacillati</taxon>
        <taxon>Cyanobacteriota</taxon>
        <taxon>Cyanophyceae</taxon>
        <taxon>Oscillatoriophycideae</taxon>
        <taxon>Oscillatoriales</taxon>
        <taxon>Microcoleaceae</taxon>
        <taxon>Planktothrix</taxon>
    </lineage>
</organism>
<dbReference type="EMBL" id="CM002803">
    <property type="protein sequence ID" value="KEI67247.1"/>
    <property type="molecule type" value="Genomic_DNA"/>
</dbReference>
<dbReference type="InterPro" id="IPR025641">
    <property type="entry name" value="DUF4340"/>
</dbReference>
<dbReference type="HOGENOM" id="CLU_085045_0_0_3"/>
<accession>A0A073CH60</accession>
<keyword evidence="4" id="KW-1185">Reference proteome</keyword>
<evidence type="ECO:0000313" key="3">
    <source>
        <dbReference type="EMBL" id="KEI67247.1"/>
    </source>
</evidence>
<feature type="compositionally biased region" description="Pro residues" evidence="1">
    <location>
        <begin position="198"/>
        <end position="221"/>
    </location>
</feature>
<reference evidence="3 4" key="1">
    <citation type="journal article" date="2014" name="Appl. Environ. Microbiol.">
        <title>Elucidation of insertion elements encoded on plasmids and in vitro construction of shuttle vectors from the toxic cyanobacterium Planktothrix.</title>
        <authorList>
            <person name="Christiansen G."/>
            <person name="Goesmann A."/>
            <person name="Kurmayer R."/>
        </authorList>
    </citation>
    <scope>NUCLEOTIDE SEQUENCE [LARGE SCALE GENOMIC DNA]</scope>
    <source>
        <strain evidence="3 4">NIVA-CYA 126/8</strain>
    </source>
</reference>
<feature type="domain" description="DUF4340" evidence="2">
    <location>
        <begin position="78"/>
        <end position="165"/>
    </location>
</feature>
<evidence type="ECO:0000313" key="4">
    <source>
        <dbReference type="Proteomes" id="UP000027395"/>
    </source>
</evidence>
<proteinExistence type="predicted"/>
<protein>
    <recommendedName>
        <fullName evidence="2">DUF4340 domain-containing protein</fullName>
    </recommendedName>
</protein>
<name>A0A073CH60_PLAA1</name>
<dbReference type="RefSeq" id="WP_026787693.1">
    <property type="nucleotide sequence ID" value="NZ_CM002803.1"/>
</dbReference>
<dbReference type="eggNOG" id="COG3170">
    <property type="taxonomic scope" value="Bacteria"/>
</dbReference>
<evidence type="ECO:0000259" key="2">
    <source>
        <dbReference type="Pfam" id="PF14238"/>
    </source>
</evidence>
<dbReference type="STRING" id="388467.A19Y_2317"/>